<sequence length="303" mass="33254">RGGRPGAPSFLPRSAGARSRGGQLPGRAPRDPYRPAPAPSQGRPQSSGQISLLNDLSHTPLRRQKYLFDVSTLSDKEELVGAELRLFRQAPASPWGPPAGPLRLQLFACQSPLLLEARSLDPQGAPRPGWEVFDVWRGLRPQPWKQLCLELRAAWGGEPGAGEAEARAPGPQQPPPPDLRSLGFGRRVRTPQERALLVVFSRSQRKTLFAEMREQLGSATEQEAPARELQGAGLGRLDYRAPGVRGLPLRGRVRLPAALAPGAHQPRHHPDADELHGPRLHPAQLLRAHQIDSHQHLVHRRGQ</sequence>
<evidence type="ECO:0000256" key="3">
    <source>
        <dbReference type="ARBA" id="ARBA00022473"/>
    </source>
</evidence>
<feature type="region of interest" description="Disordered" evidence="8">
    <location>
        <begin position="1"/>
        <end position="56"/>
    </location>
</feature>
<organism evidence="9 10">
    <name type="scientific">Muntiacus muntjak</name>
    <name type="common">Barking deer</name>
    <name type="synonym">Indian muntjac</name>
    <dbReference type="NCBI Taxonomy" id="9888"/>
    <lineage>
        <taxon>Eukaryota</taxon>
        <taxon>Metazoa</taxon>
        <taxon>Chordata</taxon>
        <taxon>Craniata</taxon>
        <taxon>Vertebrata</taxon>
        <taxon>Euteleostomi</taxon>
        <taxon>Mammalia</taxon>
        <taxon>Eutheria</taxon>
        <taxon>Laurasiatheria</taxon>
        <taxon>Artiodactyla</taxon>
        <taxon>Ruminantia</taxon>
        <taxon>Pecora</taxon>
        <taxon>Cervidae</taxon>
        <taxon>Muntiacinae</taxon>
        <taxon>Muntiacus</taxon>
    </lineage>
</organism>
<keyword evidence="7" id="KW-0325">Glycoprotein</keyword>
<keyword evidence="5" id="KW-0165">Cleavage on pair of basic residues</keyword>
<protein>
    <submittedName>
        <fullName evidence="9">Uncharacterized protein</fullName>
    </submittedName>
</protein>
<comment type="similarity">
    <text evidence="2">Belongs to the TGF-beta family.</text>
</comment>
<gene>
    <name evidence="9" type="ORF">FD754_003406</name>
</gene>
<dbReference type="Gene3D" id="2.60.120.970">
    <property type="match status" value="1"/>
</dbReference>
<accession>A0A5N3WC04</accession>
<evidence type="ECO:0000313" key="9">
    <source>
        <dbReference type="EMBL" id="KAB0359250.1"/>
    </source>
</evidence>
<feature type="non-terminal residue" evidence="9">
    <location>
        <position position="1"/>
    </location>
</feature>
<comment type="caution">
    <text evidence="9">The sequence shown here is derived from an EMBL/GenBank/DDBJ whole genome shotgun (WGS) entry which is preliminary data.</text>
</comment>
<evidence type="ECO:0000256" key="5">
    <source>
        <dbReference type="ARBA" id="ARBA00022685"/>
    </source>
</evidence>
<evidence type="ECO:0000313" key="10">
    <source>
        <dbReference type="Proteomes" id="UP000326458"/>
    </source>
</evidence>
<evidence type="ECO:0000256" key="6">
    <source>
        <dbReference type="ARBA" id="ARBA00022729"/>
    </source>
</evidence>
<keyword evidence="10" id="KW-1185">Reference proteome</keyword>
<dbReference type="Proteomes" id="UP000326458">
    <property type="component" value="Unassembled WGS sequence"/>
</dbReference>
<dbReference type="EMBL" id="VCEA01000001">
    <property type="protein sequence ID" value="KAB0359250.1"/>
    <property type="molecule type" value="Genomic_DNA"/>
</dbReference>
<proteinExistence type="inferred from homology"/>
<feature type="compositionally biased region" description="Low complexity" evidence="8">
    <location>
        <begin position="159"/>
        <end position="170"/>
    </location>
</feature>
<keyword evidence="6" id="KW-0732">Signal</keyword>
<dbReference type="PANTHER" id="PTHR11848:SF43">
    <property type="entry name" value="GROWTH_DIFFERENTIATION FACTOR 6"/>
    <property type="match status" value="1"/>
</dbReference>
<evidence type="ECO:0000256" key="1">
    <source>
        <dbReference type="ARBA" id="ARBA00004613"/>
    </source>
</evidence>
<keyword evidence="3" id="KW-0217">Developmental protein</keyword>
<evidence type="ECO:0000256" key="8">
    <source>
        <dbReference type="SAM" id="MobiDB-lite"/>
    </source>
</evidence>
<dbReference type="InterPro" id="IPR015615">
    <property type="entry name" value="TGF-beta-rel"/>
</dbReference>
<dbReference type="GO" id="GO:0005615">
    <property type="term" value="C:extracellular space"/>
    <property type="evidence" value="ECO:0007669"/>
    <property type="project" value="TreeGrafter"/>
</dbReference>
<dbReference type="AlphaFoldDB" id="A0A5N3WC04"/>
<feature type="compositionally biased region" description="Polar residues" evidence="8">
    <location>
        <begin position="42"/>
        <end position="56"/>
    </location>
</feature>
<name>A0A5N3WC04_MUNMU</name>
<comment type="subcellular location">
    <subcellularLocation>
        <location evidence="1">Secreted</location>
    </subcellularLocation>
</comment>
<evidence type="ECO:0000256" key="4">
    <source>
        <dbReference type="ARBA" id="ARBA00022525"/>
    </source>
</evidence>
<evidence type="ECO:0000256" key="7">
    <source>
        <dbReference type="ARBA" id="ARBA00023180"/>
    </source>
</evidence>
<feature type="region of interest" description="Disordered" evidence="8">
    <location>
        <begin position="159"/>
        <end position="184"/>
    </location>
</feature>
<reference evidence="9 10" key="1">
    <citation type="submission" date="2019-06" db="EMBL/GenBank/DDBJ databases">
        <title>Discovery of a novel chromosome fission-fusion reversal in muntjac.</title>
        <authorList>
            <person name="Mudd A.B."/>
            <person name="Bredeson J.V."/>
            <person name="Baum R."/>
            <person name="Hockemeyer D."/>
            <person name="Rokhsar D.S."/>
        </authorList>
    </citation>
    <scope>NUCLEOTIDE SEQUENCE [LARGE SCALE GENOMIC DNA]</scope>
    <source>
        <strain evidence="9">UTSW_UCB_Mm</strain>
        <tissue evidence="9">Fibroblast cell line</tissue>
    </source>
</reference>
<dbReference type="GO" id="GO:0030509">
    <property type="term" value="P:BMP signaling pathway"/>
    <property type="evidence" value="ECO:0007669"/>
    <property type="project" value="TreeGrafter"/>
</dbReference>
<keyword evidence="4" id="KW-0964">Secreted</keyword>
<dbReference type="GO" id="GO:0005125">
    <property type="term" value="F:cytokine activity"/>
    <property type="evidence" value="ECO:0007669"/>
    <property type="project" value="TreeGrafter"/>
</dbReference>
<dbReference type="PANTHER" id="PTHR11848">
    <property type="entry name" value="TGF-BETA FAMILY"/>
    <property type="match status" value="1"/>
</dbReference>
<evidence type="ECO:0000256" key="2">
    <source>
        <dbReference type="ARBA" id="ARBA00006656"/>
    </source>
</evidence>